<keyword evidence="2" id="KW-0472">Membrane</keyword>
<feature type="coiled-coil region" evidence="1">
    <location>
        <begin position="412"/>
        <end position="439"/>
    </location>
</feature>
<evidence type="ECO:0000313" key="6">
    <source>
        <dbReference type="Proteomes" id="UP000077339"/>
    </source>
</evidence>
<dbReference type="EMBL" id="JFHK01000022">
    <property type="protein sequence ID" value="OAA28476.1"/>
    <property type="molecule type" value="Genomic_DNA"/>
</dbReference>
<organism evidence="5 6">
    <name type="scientific">Kosmotoga arenicorallina S304</name>
    <dbReference type="NCBI Taxonomy" id="1453497"/>
    <lineage>
        <taxon>Bacteria</taxon>
        <taxon>Thermotogati</taxon>
        <taxon>Thermotogota</taxon>
        <taxon>Thermotogae</taxon>
        <taxon>Kosmotogales</taxon>
        <taxon>Kosmotogaceae</taxon>
        <taxon>Kosmotoga</taxon>
    </lineage>
</organism>
<dbReference type="PATRIC" id="fig|1453497.3.peg.905"/>
<feature type="transmembrane region" description="Helical" evidence="2">
    <location>
        <begin position="558"/>
        <end position="578"/>
    </location>
</feature>
<feature type="domain" description="SLH" evidence="4">
    <location>
        <begin position="21"/>
        <end position="87"/>
    </location>
</feature>
<keyword evidence="3" id="KW-0732">Signal</keyword>
<dbReference type="OrthoDB" id="41570at2"/>
<keyword evidence="2" id="KW-1133">Transmembrane helix</keyword>
<dbReference type="PANTHER" id="PTHR43308">
    <property type="entry name" value="OUTER MEMBRANE PROTEIN ALPHA-RELATED"/>
    <property type="match status" value="1"/>
</dbReference>
<dbReference type="PROSITE" id="PS51272">
    <property type="entry name" value="SLH"/>
    <property type="match status" value="1"/>
</dbReference>
<proteinExistence type="predicted"/>
<feature type="coiled-coil region" evidence="1">
    <location>
        <begin position="195"/>
        <end position="292"/>
    </location>
</feature>
<evidence type="ECO:0000256" key="3">
    <source>
        <dbReference type="SAM" id="SignalP"/>
    </source>
</evidence>
<name>A0A176JXM2_9BACT</name>
<keyword evidence="6" id="KW-1185">Reference proteome</keyword>
<dbReference type="InterPro" id="IPR001119">
    <property type="entry name" value="SLH_dom"/>
</dbReference>
<feature type="signal peptide" evidence="3">
    <location>
        <begin position="1"/>
        <end position="22"/>
    </location>
</feature>
<sequence>MKRLTKGLLLGFLMLFAIQAIAAMYEDVSPGHWAYGDIVNLTELGILSGIKVGDKLYYQGENPLNRYQAAVLLGKLLRYIDENYQKIGVETATSIPEGITETLNRLEMAIKDDAGNIIQLSEVLEIVKGLQSRVATLENKRVEESVPLPQTAVQDILNKIRAISENISYVRLDISTLNASSTSLEKELAEVTMRLETADLNILGLKEKLGSLENTVAGQSDSLKTLGETIRVTKNELSALSNEVNTLKMKISSLDENMAGFESFKSFITGDLDNLISKVEVLEGNLATLATKEYVDSEIQKNTENVKAYVDSKFVGIATKDELNEIKLNLADLITRSDLSSALKLYVGIDELTKAKESLSASDTELLGEISKTKSEMNARYDELSKSINILGNRIDSFGTIREDVSGLQINFAKVSADLNNLSNDFETLKARYESFELSSDERLGTLESRTEEIGAALNELEGNLMDKLGENFSYFENLMIDVTNLQDKVGAIETALYDVKTVVENDHDTLTKTASDTEALSAEVTNIKSKVSDLEAEVLNVPTKESVNRANDNAVTAIYVGAVGIILGIVGVVLYFVKP</sequence>
<accession>A0A176JXM2</accession>
<evidence type="ECO:0000256" key="1">
    <source>
        <dbReference type="SAM" id="Coils"/>
    </source>
</evidence>
<protein>
    <recommendedName>
        <fullName evidence="4">SLH domain-containing protein</fullName>
    </recommendedName>
</protein>
<evidence type="ECO:0000259" key="4">
    <source>
        <dbReference type="PROSITE" id="PS51272"/>
    </source>
</evidence>
<comment type="caution">
    <text evidence="5">The sequence shown here is derived from an EMBL/GenBank/DDBJ whole genome shotgun (WGS) entry which is preliminary data.</text>
</comment>
<dbReference type="AlphaFoldDB" id="A0A176JXM2"/>
<dbReference type="Gene3D" id="1.10.287.1490">
    <property type="match status" value="2"/>
</dbReference>
<keyword evidence="1" id="KW-0175">Coiled coil</keyword>
<feature type="chain" id="PRO_5008047359" description="SLH domain-containing protein" evidence="3">
    <location>
        <begin position="23"/>
        <end position="580"/>
    </location>
</feature>
<evidence type="ECO:0000256" key="2">
    <source>
        <dbReference type="SAM" id="Phobius"/>
    </source>
</evidence>
<evidence type="ECO:0000313" key="5">
    <source>
        <dbReference type="EMBL" id="OAA28476.1"/>
    </source>
</evidence>
<dbReference type="Proteomes" id="UP000077339">
    <property type="component" value="Unassembled WGS sequence"/>
</dbReference>
<dbReference type="SUPFAM" id="SSF57997">
    <property type="entry name" value="Tropomyosin"/>
    <property type="match status" value="1"/>
</dbReference>
<reference evidence="5 6" key="1">
    <citation type="submission" date="2014-02" db="EMBL/GenBank/DDBJ databases">
        <title>Kosmotoga genome sequencing.</title>
        <authorList>
            <person name="Pollo S.M."/>
            <person name="Charchuk R."/>
            <person name="Nesbo C.L."/>
        </authorList>
    </citation>
    <scope>NUCLEOTIDE SEQUENCE [LARGE SCALE GENOMIC DNA]</scope>
    <source>
        <strain evidence="5 6">S304</strain>
    </source>
</reference>
<keyword evidence="2" id="KW-0812">Transmembrane</keyword>
<dbReference type="InterPro" id="IPR051465">
    <property type="entry name" value="Cell_Envelope_Struct_Comp"/>
</dbReference>
<dbReference type="PANTHER" id="PTHR43308:SF1">
    <property type="entry name" value="OUTER MEMBRANE PROTEIN ALPHA"/>
    <property type="match status" value="1"/>
</dbReference>
<dbReference type="STRING" id="1453497.AT15_04550"/>
<dbReference type="RefSeq" id="WP_068348619.1">
    <property type="nucleotide sequence ID" value="NZ_JFHK01000022.1"/>
</dbReference>
<gene>
    <name evidence="5" type="ORF">AT15_04550</name>
</gene>